<keyword evidence="1" id="KW-0812">Transmembrane</keyword>
<feature type="transmembrane region" description="Helical" evidence="1">
    <location>
        <begin position="122"/>
        <end position="139"/>
    </location>
</feature>
<feature type="transmembrane region" description="Helical" evidence="1">
    <location>
        <begin position="94"/>
        <end position="116"/>
    </location>
</feature>
<dbReference type="NCBIfam" id="NF041644">
    <property type="entry name" value="CBO0543_fam"/>
    <property type="match status" value="1"/>
</dbReference>
<evidence type="ECO:0000313" key="3">
    <source>
        <dbReference type="Proteomes" id="UP000247150"/>
    </source>
</evidence>
<dbReference type="Proteomes" id="UP000247150">
    <property type="component" value="Unassembled WGS sequence"/>
</dbReference>
<gene>
    <name evidence="2" type="ORF">DFO73_105134</name>
</gene>
<name>A0A2V2ZXQ9_9BACI</name>
<sequence>MFFLYFSVFVFNLIVFFMPKNRSAIEMYTTTLFAIALQALTDVYLEFKYDLYWYFERGADLKSLWIVLGLYPQVNLIFLNFFPYRKRFLKKVIYIFWWTVFAINFELILVKINIFVYDEWRIWFSLPIYPLLYLILYWNQMFTKRLVEKNK</sequence>
<accession>A0A2V2ZXQ9</accession>
<keyword evidence="1" id="KW-1133">Transmembrane helix</keyword>
<protein>
    <recommendedName>
        <fullName evidence="4">Rod shape-determining protein MreD</fullName>
    </recommendedName>
</protein>
<dbReference type="InterPro" id="IPR048147">
    <property type="entry name" value="CBO0543-like"/>
</dbReference>
<evidence type="ECO:0000256" key="1">
    <source>
        <dbReference type="SAM" id="Phobius"/>
    </source>
</evidence>
<comment type="caution">
    <text evidence="2">The sequence shown here is derived from an EMBL/GenBank/DDBJ whole genome shotgun (WGS) entry which is preliminary data.</text>
</comment>
<dbReference type="EMBL" id="QGTW01000005">
    <property type="protein sequence ID" value="PWW28897.1"/>
    <property type="molecule type" value="Genomic_DNA"/>
</dbReference>
<evidence type="ECO:0008006" key="4">
    <source>
        <dbReference type="Google" id="ProtNLM"/>
    </source>
</evidence>
<evidence type="ECO:0000313" key="2">
    <source>
        <dbReference type="EMBL" id="PWW28897.1"/>
    </source>
</evidence>
<reference evidence="2 3" key="1">
    <citation type="submission" date="2018-05" db="EMBL/GenBank/DDBJ databases">
        <title>Freshwater and sediment microbial communities from various areas in North America, analyzing microbe dynamics in response to fracking.</title>
        <authorList>
            <person name="Lamendella R."/>
        </authorList>
    </citation>
    <scope>NUCLEOTIDE SEQUENCE [LARGE SCALE GENOMIC DNA]</scope>
    <source>
        <strain evidence="2 3">15_TX</strain>
    </source>
</reference>
<dbReference type="RefSeq" id="WP_110064932.1">
    <property type="nucleotide sequence ID" value="NZ_QGTW01000005.1"/>
</dbReference>
<keyword evidence="1" id="KW-0472">Membrane</keyword>
<proteinExistence type="predicted"/>
<dbReference type="AlphaFoldDB" id="A0A2V2ZXQ9"/>
<feature type="transmembrane region" description="Helical" evidence="1">
    <location>
        <begin position="64"/>
        <end position="82"/>
    </location>
</feature>
<organism evidence="2 3">
    <name type="scientific">Cytobacillus oceanisediminis</name>
    <dbReference type="NCBI Taxonomy" id="665099"/>
    <lineage>
        <taxon>Bacteria</taxon>
        <taxon>Bacillati</taxon>
        <taxon>Bacillota</taxon>
        <taxon>Bacilli</taxon>
        <taxon>Bacillales</taxon>
        <taxon>Bacillaceae</taxon>
        <taxon>Cytobacillus</taxon>
    </lineage>
</organism>